<evidence type="ECO:0000256" key="2">
    <source>
        <dbReference type="ARBA" id="ARBA00022679"/>
    </source>
</evidence>
<dbReference type="GO" id="GO:0004340">
    <property type="term" value="F:glucokinase activity"/>
    <property type="evidence" value="ECO:0007669"/>
    <property type="project" value="TreeGrafter"/>
</dbReference>
<gene>
    <name evidence="9" type="ORF">DM01DRAFT_1286742</name>
</gene>
<dbReference type="GO" id="GO:0005524">
    <property type="term" value="F:ATP binding"/>
    <property type="evidence" value="ECO:0007669"/>
    <property type="project" value="UniProtKB-UniRule"/>
</dbReference>
<feature type="domain" description="Hexokinase C-terminal" evidence="8">
    <location>
        <begin position="215"/>
        <end position="397"/>
    </location>
</feature>
<evidence type="ECO:0000256" key="5">
    <source>
        <dbReference type="ARBA" id="ARBA00022840"/>
    </source>
</evidence>
<dbReference type="EMBL" id="MCGT01000013">
    <property type="protein sequence ID" value="ORX54496.1"/>
    <property type="molecule type" value="Genomic_DNA"/>
</dbReference>
<feature type="domain" description="Hexokinase N-terminal" evidence="7">
    <location>
        <begin position="16"/>
        <end position="209"/>
    </location>
</feature>
<name>A0A1X2GIH8_9FUNG</name>
<dbReference type="GO" id="GO:0006096">
    <property type="term" value="P:glycolytic process"/>
    <property type="evidence" value="ECO:0007669"/>
    <property type="project" value="UniProtKB-UniPathway"/>
</dbReference>
<dbReference type="OrthoDB" id="419537at2759"/>
<keyword evidence="6" id="KW-0324">Glycolysis</keyword>
<dbReference type="PANTHER" id="PTHR19443">
    <property type="entry name" value="HEXOKINASE"/>
    <property type="match status" value="1"/>
</dbReference>
<evidence type="ECO:0000256" key="1">
    <source>
        <dbReference type="ARBA" id="ARBA00009225"/>
    </source>
</evidence>
<dbReference type="AlphaFoldDB" id="A0A1X2GIH8"/>
<dbReference type="Pfam" id="PF03727">
    <property type="entry name" value="Hexokinase_2"/>
    <property type="match status" value="1"/>
</dbReference>
<dbReference type="GO" id="GO:0005829">
    <property type="term" value="C:cytosol"/>
    <property type="evidence" value="ECO:0007669"/>
    <property type="project" value="TreeGrafter"/>
</dbReference>
<proteinExistence type="inferred from homology"/>
<dbReference type="Pfam" id="PF00349">
    <property type="entry name" value="Hexokinase_1"/>
    <property type="match status" value="1"/>
</dbReference>
<keyword evidence="10" id="KW-1185">Reference proteome</keyword>
<dbReference type="GO" id="GO:0005739">
    <property type="term" value="C:mitochondrion"/>
    <property type="evidence" value="ECO:0007669"/>
    <property type="project" value="TreeGrafter"/>
</dbReference>
<dbReference type="UniPathway" id="UPA00109">
    <property type="reaction ID" value="UER00180"/>
</dbReference>
<reference evidence="9 10" key="1">
    <citation type="submission" date="2016-07" db="EMBL/GenBank/DDBJ databases">
        <title>Pervasive Adenine N6-methylation of Active Genes in Fungi.</title>
        <authorList>
            <consortium name="DOE Joint Genome Institute"/>
            <person name="Mondo S.J."/>
            <person name="Dannebaum R.O."/>
            <person name="Kuo R.C."/>
            <person name="Labutti K."/>
            <person name="Haridas S."/>
            <person name="Kuo A."/>
            <person name="Salamov A."/>
            <person name="Ahrendt S.R."/>
            <person name="Lipzen A."/>
            <person name="Sullivan W."/>
            <person name="Andreopoulos W.B."/>
            <person name="Clum A."/>
            <person name="Lindquist E."/>
            <person name="Daum C."/>
            <person name="Ramamoorthy G.K."/>
            <person name="Gryganskyi A."/>
            <person name="Culley D."/>
            <person name="Magnuson J.K."/>
            <person name="James T.Y."/>
            <person name="O'Malley M.A."/>
            <person name="Stajich J.E."/>
            <person name="Spatafora J.W."/>
            <person name="Visel A."/>
            <person name="Grigoriev I.V."/>
        </authorList>
    </citation>
    <scope>NUCLEOTIDE SEQUENCE [LARGE SCALE GENOMIC DNA]</scope>
    <source>
        <strain evidence="9 10">NRRL 3301</strain>
    </source>
</reference>
<evidence type="ECO:0000256" key="3">
    <source>
        <dbReference type="ARBA" id="ARBA00022741"/>
    </source>
</evidence>
<dbReference type="Proteomes" id="UP000242146">
    <property type="component" value="Unassembled WGS sequence"/>
</dbReference>
<keyword evidence="5 6" id="KW-0067">ATP-binding</keyword>
<dbReference type="InterPro" id="IPR022672">
    <property type="entry name" value="Hexokinase_N"/>
</dbReference>
<dbReference type="SUPFAM" id="SSF53067">
    <property type="entry name" value="Actin-like ATPase domain"/>
    <property type="match status" value="2"/>
</dbReference>
<evidence type="ECO:0000256" key="6">
    <source>
        <dbReference type="RuleBase" id="RU362007"/>
    </source>
</evidence>
<comment type="caution">
    <text evidence="9">The sequence shown here is derived from an EMBL/GenBank/DDBJ whole genome shotgun (WGS) entry which is preliminary data.</text>
</comment>
<comment type="similarity">
    <text evidence="1 6">Belongs to the hexokinase family.</text>
</comment>
<evidence type="ECO:0000259" key="8">
    <source>
        <dbReference type="Pfam" id="PF03727"/>
    </source>
</evidence>
<evidence type="ECO:0000313" key="10">
    <source>
        <dbReference type="Proteomes" id="UP000242146"/>
    </source>
</evidence>
<dbReference type="PANTHER" id="PTHR19443:SF30">
    <property type="entry name" value="GLUCOKINASE-1-RELATED"/>
    <property type="match status" value="1"/>
</dbReference>
<dbReference type="STRING" id="101127.A0A1X2GIH8"/>
<dbReference type="InterPro" id="IPR001312">
    <property type="entry name" value="Hexokinase"/>
</dbReference>
<dbReference type="PRINTS" id="PR00475">
    <property type="entry name" value="HEXOKINASE"/>
</dbReference>
<dbReference type="EC" id="2.7.1.-" evidence="6"/>
<dbReference type="GO" id="GO:0001678">
    <property type="term" value="P:intracellular glucose homeostasis"/>
    <property type="evidence" value="ECO:0007669"/>
    <property type="project" value="InterPro"/>
</dbReference>
<evidence type="ECO:0000256" key="4">
    <source>
        <dbReference type="ARBA" id="ARBA00022777"/>
    </source>
</evidence>
<keyword evidence="2 6" id="KW-0808">Transferase</keyword>
<dbReference type="PROSITE" id="PS51748">
    <property type="entry name" value="HEXOKINASE_2"/>
    <property type="match status" value="1"/>
</dbReference>
<keyword evidence="4 6" id="KW-0418">Kinase</keyword>
<dbReference type="InterPro" id="IPR022673">
    <property type="entry name" value="Hexokinase_C"/>
</dbReference>
<keyword evidence="3 6" id="KW-0547">Nucleotide-binding</keyword>
<dbReference type="GO" id="GO:0008865">
    <property type="term" value="F:fructokinase activity"/>
    <property type="evidence" value="ECO:0007669"/>
    <property type="project" value="TreeGrafter"/>
</dbReference>
<dbReference type="InterPro" id="IPR043129">
    <property type="entry name" value="ATPase_NBD"/>
</dbReference>
<protein>
    <recommendedName>
        <fullName evidence="6">Phosphotransferase</fullName>
        <ecNumber evidence="6">2.7.1.-</ecNumber>
    </recommendedName>
</protein>
<dbReference type="Gene3D" id="3.40.367.20">
    <property type="match status" value="1"/>
</dbReference>
<evidence type="ECO:0000259" key="7">
    <source>
        <dbReference type="Pfam" id="PF00349"/>
    </source>
</evidence>
<sequence>MPLIHGNPQQQNAMLELKQMFQLDKSVLLQVMDYFTKEIKSGLNDDRTSDLNMIPSFVTGHPTGFEKGTYLALEFAGLDVYACQVKLKGDHGKLAINQYQYKIPQELTSGDDFTVLIDYIVECVADFLDRVGTQDQYIYPTAVSFGFAIKQTSIDRGTLMSLGYGYSYPNGVGTDIVQLLHERVQLKQLPIKIVAIANDAVCTLLAHAYQHPSTRIGIVHSLGTNCAYYDKACNVSKFHTQHLSTPLDSEMVINTEWGNFGSSNRTLPCTWFDRKLDRESINPRFHMFEKMTTGIFLGELVRTILTYLVDCDLLFNGNSSTLLNTPHGFDTSYMYVCEADNSANLDDIRIILEDMLNLPKTTLADREITKKVCELVGFRAASLVGTAVASIVQHMVTSQVGFHPEDPGCAICKLLGKEKPAPLTVSFFDLSHQR</sequence>
<dbReference type="GO" id="GO:0006006">
    <property type="term" value="P:glucose metabolic process"/>
    <property type="evidence" value="ECO:0007669"/>
    <property type="project" value="TreeGrafter"/>
</dbReference>
<accession>A0A1X2GIH8</accession>
<evidence type="ECO:0000313" key="9">
    <source>
        <dbReference type="EMBL" id="ORX54496.1"/>
    </source>
</evidence>
<dbReference type="GO" id="GO:0005536">
    <property type="term" value="F:D-glucose binding"/>
    <property type="evidence" value="ECO:0007669"/>
    <property type="project" value="InterPro"/>
</dbReference>
<dbReference type="Gene3D" id="3.30.420.40">
    <property type="match status" value="1"/>
</dbReference>
<organism evidence="9 10">
    <name type="scientific">Hesseltinella vesiculosa</name>
    <dbReference type="NCBI Taxonomy" id="101127"/>
    <lineage>
        <taxon>Eukaryota</taxon>
        <taxon>Fungi</taxon>
        <taxon>Fungi incertae sedis</taxon>
        <taxon>Mucoromycota</taxon>
        <taxon>Mucoromycotina</taxon>
        <taxon>Mucoromycetes</taxon>
        <taxon>Mucorales</taxon>
        <taxon>Cunninghamellaceae</taxon>
        <taxon>Hesseltinella</taxon>
    </lineage>
</organism>